<protein>
    <submittedName>
        <fullName evidence="2">Uncharacterized protein</fullName>
    </submittedName>
</protein>
<keyword evidence="3" id="KW-1185">Reference proteome</keyword>
<feature type="compositionally biased region" description="Polar residues" evidence="1">
    <location>
        <begin position="9"/>
        <end position="21"/>
    </location>
</feature>
<name>A0A2I0IXQ1_PUNGR</name>
<organism evidence="2 3">
    <name type="scientific">Punica granatum</name>
    <name type="common">Pomegranate</name>
    <dbReference type="NCBI Taxonomy" id="22663"/>
    <lineage>
        <taxon>Eukaryota</taxon>
        <taxon>Viridiplantae</taxon>
        <taxon>Streptophyta</taxon>
        <taxon>Embryophyta</taxon>
        <taxon>Tracheophyta</taxon>
        <taxon>Spermatophyta</taxon>
        <taxon>Magnoliopsida</taxon>
        <taxon>eudicotyledons</taxon>
        <taxon>Gunneridae</taxon>
        <taxon>Pentapetalae</taxon>
        <taxon>rosids</taxon>
        <taxon>malvids</taxon>
        <taxon>Myrtales</taxon>
        <taxon>Lythraceae</taxon>
        <taxon>Punica</taxon>
    </lineage>
</organism>
<evidence type="ECO:0000313" key="2">
    <source>
        <dbReference type="EMBL" id="PKI48778.1"/>
    </source>
</evidence>
<dbReference type="AlphaFoldDB" id="A0A2I0IXQ1"/>
<accession>A0A2I0IXQ1</accession>
<reference evidence="2 3" key="1">
    <citation type="submission" date="2017-11" db="EMBL/GenBank/DDBJ databases">
        <title>De-novo sequencing of pomegranate (Punica granatum L.) genome.</title>
        <authorList>
            <person name="Akparov Z."/>
            <person name="Amiraslanov A."/>
            <person name="Hajiyeva S."/>
            <person name="Abbasov M."/>
            <person name="Kaur K."/>
            <person name="Hamwieh A."/>
            <person name="Solovyev V."/>
            <person name="Salamov A."/>
            <person name="Braich B."/>
            <person name="Kosarev P."/>
            <person name="Mahmoud A."/>
            <person name="Hajiyev E."/>
            <person name="Babayeva S."/>
            <person name="Izzatullayeva V."/>
            <person name="Mammadov A."/>
            <person name="Mammadov A."/>
            <person name="Sharifova S."/>
            <person name="Ojaghi J."/>
            <person name="Eynullazada K."/>
            <person name="Bayramov B."/>
            <person name="Abdulazimova A."/>
            <person name="Shahmuradov I."/>
        </authorList>
    </citation>
    <scope>NUCLEOTIDE SEQUENCE [LARGE SCALE GENOMIC DNA]</scope>
    <source>
        <strain evidence="3">cv. AG2017</strain>
        <tissue evidence="2">Leaf</tissue>
    </source>
</reference>
<sequence length="108" mass="12311">MGHNLEGRMQSSSGQPASKKTMVQRQFTRLHALLHTVFQMLQEAKLINYESFLPSIRYPTMNPHATCDFHMRTAGHSLDECLKFKHKGQDLIEKRVISITGGKMNIIA</sequence>
<gene>
    <name evidence="2" type="ORF">CRG98_030820</name>
</gene>
<evidence type="ECO:0000313" key="3">
    <source>
        <dbReference type="Proteomes" id="UP000233551"/>
    </source>
</evidence>
<comment type="caution">
    <text evidence="2">The sequence shown here is derived from an EMBL/GenBank/DDBJ whole genome shotgun (WGS) entry which is preliminary data.</text>
</comment>
<dbReference type="EMBL" id="PGOL01002333">
    <property type="protein sequence ID" value="PKI48778.1"/>
    <property type="molecule type" value="Genomic_DNA"/>
</dbReference>
<dbReference type="Proteomes" id="UP000233551">
    <property type="component" value="Unassembled WGS sequence"/>
</dbReference>
<feature type="region of interest" description="Disordered" evidence="1">
    <location>
        <begin position="1"/>
        <end position="21"/>
    </location>
</feature>
<evidence type="ECO:0000256" key="1">
    <source>
        <dbReference type="SAM" id="MobiDB-lite"/>
    </source>
</evidence>
<proteinExistence type="predicted"/>